<evidence type="ECO:0000313" key="1">
    <source>
        <dbReference type="EMBL" id="WWC86953.1"/>
    </source>
</evidence>
<dbReference type="AlphaFoldDB" id="A0AAX4JR28"/>
<evidence type="ECO:0000313" key="2">
    <source>
        <dbReference type="Proteomes" id="UP001355207"/>
    </source>
</evidence>
<sequence length="280" mass="32311">MMSKIDLMKNAEILEMFFHKHEGNQETSRQLPNLHTLILASSVTMPKNHHMICFTGITHKEGKVEDRPCTFLDNLSPRRIIVHLANLVSIHTPLGIPSKVFEEAEEAEFISPTEVSSKIQGGLKPLPKMKNLKKFTWIFWTDSKTDKWRLKSEDVPLERPDDLFAPNLASLARTIFELPEQTEVLIINSGLVATFGSSSRSYIETQKQIKNDLAQIMYFDISIGVFDEYSHIGFGEEGLELLDKATHRSLKIKYLSMEEYLETQDWRDIWESEEIREWLG</sequence>
<organism evidence="1 2">
    <name type="scientific">Kwoniella dendrophila CBS 6074</name>
    <dbReference type="NCBI Taxonomy" id="1295534"/>
    <lineage>
        <taxon>Eukaryota</taxon>
        <taxon>Fungi</taxon>
        <taxon>Dikarya</taxon>
        <taxon>Basidiomycota</taxon>
        <taxon>Agaricomycotina</taxon>
        <taxon>Tremellomycetes</taxon>
        <taxon>Tremellales</taxon>
        <taxon>Cryptococcaceae</taxon>
        <taxon>Kwoniella</taxon>
    </lineage>
</organism>
<name>A0AAX4JR28_9TREE</name>
<dbReference type="GeneID" id="91092506"/>
<dbReference type="Proteomes" id="UP001355207">
    <property type="component" value="Chromosome 2"/>
</dbReference>
<reference evidence="1 2" key="1">
    <citation type="submission" date="2024-01" db="EMBL/GenBank/DDBJ databases">
        <title>Comparative genomics of Cryptococcus and Kwoniella reveals pathogenesis evolution and contrasting modes of karyotype evolution via chromosome fusion or intercentromeric recombination.</title>
        <authorList>
            <person name="Coelho M.A."/>
            <person name="David-Palma M."/>
            <person name="Shea T."/>
            <person name="Bowers K."/>
            <person name="McGinley-Smith S."/>
            <person name="Mohammad A.W."/>
            <person name="Gnirke A."/>
            <person name="Yurkov A.M."/>
            <person name="Nowrousian M."/>
            <person name="Sun S."/>
            <person name="Cuomo C.A."/>
            <person name="Heitman J."/>
        </authorList>
    </citation>
    <scope>NUCLEOTIDE SEQUENCE [LARGE SCALE GENOMIC DNA]</scope>
    <source>
        <strain evidence="1 2">CBS 6074</strain>
    </source>
</reference>
<keyword evidence="2" id="KW-1185">Reference proteome</keyword>
<dbReference type="EMBL" id="CP144099">
    <property type="protein sequence ID" value="WWC86953.1"/>
    <property type="molecule type" value="Genomic_DNA"/>
</dbReference>
<gene>
    <name evidence="1" type="ORF">L201_001834</name>
</gene>
<accession>A0AAX4JR28</accession>
<protein>
    <submittedName>
        <fullName evidence="1">Uncharacterized protein</fullName>
    </submittedName>
</protein>
<proteinExistence type="predicted"/>
<dbReference type="RefSeq" id="XP_066073716.1">
    <property type="nucleotide sequence ID" value="XM_066217619.1"/>
</dbReference>